<name>A0AAU7EE20_9FLAO</name>
<keyword evidence="1" id="KW-1133">Transmembrane helix</keyword>
<organism evidence="2 3">
    <name type="scientific">Mariniflexile litorale</name>
    <dbReference type="NCBI Taxonomy" id="3045158"/>
    <lineage>
        <taxon>Bacteria</taxon>
        <taxon>Pseudomonadati</taxon>
        <taxon>Bacteroidota</taxon>
        <taxon>Flavobacteriia</taxon>
        <taxon>Flavobacteriales</taxon>
        <taxon>Flavobacteriaceae</taxon>
        <taxon>Mariniflexile</taxon>
    </lineage>
</organism>
<feature type="transmembrane region" description="Helical" evidence="1">
    <location>
        <begin position="113"/>
        <end position="130"/>
    </location>
</feature>
<sequence length="197" mass="23048">MENEFNERMSNSSDKELFDILNNKERYQEIAFNSAINELNKRGFFEETAPALKEYEENKRNEKLEFERQQSLPELYSQKSIVISSTFFTAICGAIMMAYNFRKLGNKEKSNSVLIFGFIYALSIMFLISLTDVNMIRLILQIGALIGGFVLILKFEKFYPTDLEHRNKPIWKILIYAFLILLSSIAISIYIYTKINR</sequence>
<dbReference type="AlphaFoldDB" id="A0AAU7EE20"/>
<evidence type="ECO:0000313" key="3">
    <source>
        <dbReference type="Proteomes" id="UP001224325"/>
    </source>
</evidence>
<dbReference type="EMBL" id="CP155618">
    <property type="protein sequence ID" value="XBL13676.1"/>
    <property type="molecule type" value="Genomic_DNA"/>
</dbReference>
<dbReference type="Proteomes" id="UP001224325">
    <property type="component" value="Chromosome"/>
</dbReference>
<accession>A0AAU7EE20</accession>
<proteinExistence type="predicted"/>
<protein>
    <submittedName>
        <fullName evidence="2">Uncharacterized protein</fullName>
    </submittedName>
</protein>
<evidence type="ECO:0000313" key="2">
    <source>
        <dbReference type="EMBL" id="XBL13676.1"/>
    </source>
</evidence>
<feature type="transmembrane region" description="Helical" evidence="1">
    <location>
        <begin position="173"/>
        <end position="192"/>
    </location>
</feature>
<gene>
    <name evidence="2" type="ORF">QLS71_015300</name>
</gene>
<keyword evidence="1" id="KW-0812">Transmembrane</keyword>
<reference evidence="2" key="1">
    <citation type="submission" date="2024-04" db="EMBL/GenBank/DDBJ databases">
        <title>Mariniflexile litorale, isolated from the shallow sediments of the Sea of Japan.</title>
        <authorList>
            <person name="Romanenko L."/>
            <person name="Isaeva M."/>
        </authorList>
    </citation>
    <scope>NUCLEOTIDE SEQUENCE [LARGE SCALE GENOMIC DNA]</scope>
    <source>
        <strain evidence="2">KMM 9835</strain>
    </source>
</reference>
<keyword evidence="1" id="KW-0472">Membrane</keyword>
<feature type="transmembrane region" description="Helical" evidence="1">
    <location>
        <begin position="136"/>
        <end position="153"/>
    </location>
</feature>
<dbReference type="KEGG" id="mlil:QLS71_015300"/>
<dbReference type="RefSeq" id="WP_308993994.1">
    <property type="nucleotide sequence ID" value="NZ_CP155618.1"/>
</dbReference>
<feature type="transmembrane region" description="Helical" evidence="1">
    <location>
        <begin position="81"/>
        <end position="101"/>
    </location>
</feature>
<evidence type="ECO:0000256" key="1">
    <source>
        <dbReference type="SAM" id="Phobius"/>
    </source>
</evidence>
<keyword evidence="3" id="KW-1185">Reference proteome</keyword>